<sequence>MEAKPKLKLPNELLSELIKFIPFNLKWIRIRISKAFDYFLLKFQQKYLINLINLRNKSIKIVEKILVSLEEKVDDSDFNNVDVMKIKQKEYLWPRHKSFNDDESFTNERLIHFQELYVKKRQILFELYSFCLKEIKQVKQKRELYELKSYLTYGITNDLEGIYNYDYYYR</sequence>
<dbReference type="Proteomes" id="UP000887560">
    <property type="component" value="Unplaced"/>
</dbReference>
<name>A0A915NG89_9BILA</name>
<dbReference type="WBParaSite" id="scf7180000418330.g2305">
    <property type="protein sequence ID" value="scf7180000418330.g2305"/>
    <property type="gene ID" value="scf7180000418330.g2305"/>
</dbReference>
<keyword evidence="1" id="KW-1185">Reference proteome</keyword>
<reference evidence="2" key="1">
    <citation type="submission" date="2022-11" db="UniProtKB">
        <authorList>
            <consortium name="WormBaseParasite"/>
        </authorList>
    </citation>
    <scope>IDENTIFICATION</scope>
</reference>
<evidence type="ECO:0000313" key="1">
    <source>
        <dbReference type="Proteomes" id="UP000887560"/>
    </source>
</evidence>
<protein>
    <submittedName>
        <fullName evidence="2">F-box domain-containing protein</fullName>
    </submittedName>
</protein>
<dbReference type="AlphaFoldDB" id="A0A915NG89"/>
<organism evidence="1 2">
    <name type="scientific">Meloidogyne floridensis</name>
    <dbReference type="NCBI Taxonomy" id="298350"/>
    <lineage>
        <taxon>Eukaryota</taxon>
        <taxon>Metazoa</taxon>
        <taxon>Ecdysozoa</taxon>
        <taxon>Nematoda</taxon>
        <taxon>Chromadorea</taxon>
        <taxon>Rhabditida</taxon>
        <taxon>Tylenchina</taxon>
        <taxon>Tylenchomorpha</taxon>
        <taxon>Tylenchoidea</taxon>
        <taxon>Meloidogynidae</taxon>
        <taxon>Meloidogyninae</taxon>
        <taxon>Meloidogyne</taxon>
    </lineage>
</organism>
<evidence type="ECO:0000313" key="2">
    <source>
        <dbReference type="WBParaSite" id="scf7180000418330.g2305"/>
    </source>
</evidence>
<proteinExistence type="predicted"/>
<accession>A0A915NG89</accession>